<evidence type="ECO:0000313" key="2">
    <source>
        <dbReference type="Proteomes" id="UP001152531"/>
    </source>
</evidence>
<sequence>MLDKKLLSPIDNKRDRPLSSYFELPSNKVDNYLQNQQKKFDFDSEIDDEFDSPISKRKSFKDFSALKSNSNTFKNLTNIVNLGKRITKSTKKLITRSKDDENKENDDTASTIIDSDTEDDEKDYNDKLDDTNNTTHDKDILKDLYKYEEDGDDEESDHEHEREGDEENYDQFDSVLKGSKTPLKLRRFHSMYHTNKEKDIILKDNSILKQSNIKTFKLENDLIPRIDEDSLFKLINDGFEHNFKDIVIIDCRFDYEFNGGHIKNAINISKQDELEELFINNVEPETNGKKLLIFHCEFSLFRGPTMAQHLRKCDRILNLNNYPNLNYPDILILQGGYKKFFEKYKIECFPQNYIEMNKKSPELEKYKSLAKSNNYNHLRSNSYTTITSHSENLKILKRQKSITLSLTRASTYCFDDHNDHGESNFLNFDNATSNSNINSYSNLMEEFQPPILNFGLNKSSNSINSLNSSLSELSTFSSNESSDSVSISNSPIMEMNEFFSSSNNSQISTLNTQSNNSSTTLSFNVPKTHSRSNSSSSLKKKKKDFTFPQSSPRRLKSLTINTNNTHSRNNSRTLNHSRNHSRNKSISNGHSQSLSFIHSSPVVSSPLSNMTPLPTPISTLTSVSMNSIDPINDAPVEFLPYDKKF</sequence>
<dbReference type="Proteomes" id="UP001152531">
    <property type="component" value="Unassembled WGS sequence"/>
</dbReference>
<dbReference type="EMBL" id="CALSDN010000006">
    <property type="protein sequence ID" value="CAH6721388.1"/>
    <property type="molecule type" value="Genomic_DNA"/>
</dbReference>
<accession>A0ACA9Y8N3</accession>
<gene>
    <name evidence="1" type="ORF">CLIB1444_06S01002</name>
</gene>
<evidence type="ECO:0000313" key="1">
    <source>
        <dbReference type="EMBL" id="CAH6721388.1"/>
    </source>
</evidence>
<organism evidence="1 2">
    <name type="scientific">[Candida] jaroonii</name>
    <dbReference type="NCBI Taxonomy" id="467808"/>
    <lineage>
        <taxon>Eukaryota</taxon>
        <taxon>Fungi</taxon>
        <taxon>Dikarya</taxon>
        <taxon>Ascomycota</taxon>
        <taxon>Saccharomycotina</taxon>
        <taxon>Pichiomycetes</taxon>
        <taxon>Debaryomycetaceae</taxon>
        <taxon>Yamadazyma</taxon>
    </lineage>
</organism>
<comment type="caution">
    <text evidence="1">The sequence shown here is derived from an EMBL/GenBank/DDBJ whole genome shotgun (WGS) entry which is preliminary data.</text>
</comment>
<proteinExistence type="predicted"/>
<reference evidence="1" key="1">
    <citation type="submission" date="2022-06" db="EMBL/GenBank/DDBJ databases">
        <authorList>
            <person name="Legras J.-L."/>
            <person name="Devillers H."/>
            <person name="Grondin C."/>
        </authorList>
    </citation>
    <scope>NUCLEOTIDE SEQUENCE</scope>
    <source>
        <strain evidence="1">CLIB 1444</strain>
    </source>
</reference>
<protein>
    <submittedName>
        <fullName evidence="1">M-phase inducer phosphatase</fullName>
    </submittedName>
</protein>
<name>A0ACA9Y8N3_9ASCO</name>
<keyword evidence="2" id="KW-1185">Reference proteome</keyword>